<dbReference type="Proteomes" id="UP000041770">
    <property type="component" value="Unassembled WGS sequence"/>
</dbReference>
<evidence type="ECO:0000313" key="1">
    <source>
        <dbReference type="EMBL" id="CSC39053.1"/>
    </source>
</evidence>
<organism evidence="1 2">
    <name type="scientific">Vibrio cholerae</name>
    <dbReference type="NCBI Taxonomy" id="666"/>
    <lineage>
        <taxon>Bacteria</taxon>
        <taxon>Pseudomonadati</taxon>
        <taxon>Pseudomonadota</taxon>
        <taxon>Gammaproteobacteria</taxon>
        <taxon>Vibrionales</taxon>
        <taxon>Vibrionaceae</taxon>
        <taxon>Vibrio</taxon>
    </lineage>
</organism>
<protein>
    <submittedName>
        <fullName evidence="1">Uncharacterized protein</fullName>
    </submittedName>
</protein>
<dbReference type="AlphaFoldDB" id="A0A655YEB2"/>
<dbReference type="EMBL" id="CWQY01000006">
    <property type="protein sequence ID" value="CSC39053.1"/>
    <property type="molecule type" value="Genomic_DNA"/>
</dbReference>
<accession>A0A655YEB2</accession>
<sequence length="61" mass="6809">MATHPDQQKRCRLCQCIHQCGLAPHLRLVARVELLFLPHHRPQTPNGAALAPPENLAVQVL</sequence>
<gene>
    <name evidence="1" type="ORF">ERS013200_01297</name>
</gene>
<name>A0A655YEB2_VIBCL</name>
<proteinExistence type="predicted"/>
<evidence type="ECO:0000313" key="2">
    <source>
        <dbReference type="Proteomes" id="UP000041770"/>
    </source>
</evidence>
<reference evidence="1 2" key="1">
    <citation type="submission" date="2015-07" db="EMBL/GenBank/DDBJ databases">
        <authorList>
            <consortium name="Pathogen Informatics"/>
        </authorList>
    </citation>
    <scope>NUCLEOTIDE SEQUENCE [LARGE SCALE GENOMIC DNA]</scope>
    <source>
        <strain evidence="1 2">A316</strain>
    </source>
</reference>